<dbReference type="SMART" id="SM00886">
    <property type="entry name" value="Dabb"/>
    <property type="match status" value="1"/>
</dbReference>
<proteinExistence type="predicted"/>
<comment type="caution">
    <text evidence="3">The sequence shown here is derived from an EMBL/GenBank/DDBJ whole genome shotgun (WGS) entry which is preliminary data.</text>
</comment>
<dbReference type="Proteomes" id="UP000467840">
    <property type="component" value="Chromosome 9"/>
</dbReference>
<dbReference type="PANTHER" id="PTHR33178:SF10">
    <property type="entry name" value="STRESS-RESPONSE A_B BARREL DOMAIN-CONTAINING PROTEIN"/>
    <property type="match status" value="1"/>
</dbReference>
<dbReference type="GO" id="GO:0009865">
    <property type="term" value="P:pollen tube adhesion"/>
    <property type="evidence" value="ECO:0007669"/>
    <property type="project" value="TreeGrafter"/>
</dbReference>
<feature type="domain" description="Stress-response A/B barrel" evidence="2">
    <location>
        <begin position="14"/>
        <end position="111"/>
    </location>
</feature>
<dbReference type="Gene3D" id="3.30.70.100">
    <property type="match status" value="1"/>
</dbReference>
<protein>
    <recommendedName>
        <fullName evidence="2">Stress-response A/B barrel domain-containing protein</fullName>
    </recommendedName>
</protein>
<organism evidence="3 4">
    <name type="scientific">Hevea brasiliensis</name>
    <name type="common">Para rubber tree</name>
    <name type="synonym">Siphonia brasiliensis</name>
    <dbReference type="NCBI Taxonomy" id="3981"/>
    <lineage>
        <taxon>Eukaryota</taxon>
        <taxon>Viridiplantae</taxon>
        <taxon>Streptophyta</taxon>
        <taxon>Embryophyta</taxon>
        <taxon>Tracheophyta</taxon>
        <taxon>Spermatophyta</taxon>
        <taxon>Magnoliopsida</taxon>
        <taxon>eudicotyledons</taxon>
        <taxon>Gunneridae</taxon>
        <taxon>Pentapetalae</taxon>
        <taxon>rosids</taxon>
        <taxon>fabids</taxon>
        <taxon>Malpighiales</taxon>
        <taxon>Euphorbiaceae</taxon>
        <taxon>Crotonoideae</taxon>
        <taxon>Micrandreae</taxon>
        <taxon>Hevea</taxon>
    </lineage>
</organism>
<gene>
    <name evidence="3" type="ORF">GH714_017635</name>
</gene>
<dbReference type="Pfam" id="PF07876">
    <property type="entry name" value="Dabb"/>
    <property type="match status" value="1"/>
</dbReference>
<evidence type="ECO:0000259" key="2">
    <source>
        <dbReference type="PROSITE" id="PS51502"/>
    </source>
</evidence>
<dbReference type="InterPro" id="IPR011008">
    <property type="entry name" value="Dimeric_a/b-barrel"/>
</dbReference>
<accession>A0A6A6M213</accession>
<evidence type="ECO:0000313" key="4">
    <source>
        <dbReference type="Proteomes" id="UP000467840"/>
    </source>
</evidence>
<dbReference type="EMBL" id="JAAGAX010000008">
    <property type="protein sequence ID" value="KAF2306403.1"/>
    <property type="molecule type" value="Genomic_DNA"/>
</dbReference>
<dbReference type="AlphaFoldDB" id="A0A6A6M213"/>
<comment type="subunit">
    <text evidence="1">Homodimer.</text>
</comment>
<name>A0A6A6M213_HEVBR</name>
<sequence length="159" mass="17887">MAEAKGVAEAERVAKHIILAKFKEEVSAEEIQQLIKGYANLVNLIPPMKSFRWGTDAAIENLTEGYTHVFESTFETTQGIAEYVAHPAHIEYSNLCSCSGESPCNGLSVQYRSTLKLHFFFLSKGSLLRMNPLDSFHSSSFYLFIIFFMEYAFAKNKGP</sequence>
<dbReference type="PANTHER" id="PTHR33178">
    <property type="match status" value="1"/>
</dbReference>
<keyword evidence="4" id="KW-1185">Reference proteome</keyword>
<dbReference type="InterPro" id="IPR013097">
    <property type="entry name" value="Dabb"/>
</dbReference>
<dbReference type="SUPFAM" id="SSF54909">
    <property type="entry name" value="Dimeric alpha+beta barrel"/>
    <property type="match status" value="1"/>
</dbReference>
<dbReference type="InterPro" id="IPR044662">
    <property type="entry name" value="HS1/DABB1-like"/>
</dbReference>
<dbReference type="PROSITE" id="PS51502">
    <property type="entry name" value="S_R_A_B_BARREL"/>
    <property type="match status" value="1"/>
</dbReference>
<evidence type="ECO:0000256" key="1">
    <source>
        <dbReference type="ARBA" id="ARBA00011738"/>
    </source>
</evidence>
<reference evidence="3 4" key="1">
    <citation type="journal article" date="2020" name="Mol. Plant">
        <title>The Chromosome-Based Rubber Tree Genome Provides New Insights into Spurge Genome Evolution and Rubber Biosynthesis.</title>
        <authorList>
            <person name="Liu J."/>
            <person name="Shi C."/>
            <person name="Shi C.C."/>
            <person name="Li W."/>
            <person name="Zhang Q.J."/>
            <person name="Zhang Y."/>
            <person name="Li K."/>
            <person name="Lu H.F."/>
            <person name="Shi C."/>
            <person name="Zhu S.T."/>
            <person name="Xiao Z.Y."/>
            <person name="Nan H."/>
            <person name="Yue Y."/>
            <person name="Zhu X.G."/>
            <person name="Wu Y."/>
            <person name="Hong X.N."/>
            <person name="Fan G.Y."/>
            <person name="Tong Y."/>
            <person name="Zhang D."/>
            <person name="Mao C.L."/>
            <person name="Liu Y.L."/>
            <person name="Hao S.J."/>
            <person name="Liu W.Q."/>
            <person name="Lv M.Q."/>
            <person name="Zhang H.B."/>
            <person name="Liu Y."/>
            <person name="Hu-Tang G.R."/>
            <person name="Wang J.P."/>
            <person name="Wang J.H."/>
            <person name="Sun Y.H."/>
            <person name="Ni S.B."/>
            <person name="Chen W.B."/>
            <person name="Zhang X.C."/>
            <person name="Jiao Y.N."/>
            <person name="Eichler E.E."/>
            <person name="Li G.H."/>
            <person name="Liu X."/>
            <person name="Gao L.Z."/>
        </authorList>
    </citation>
    <scope>NUCLEOTIDE SEQUENCE [LARGE SCALE GENOMIC DNA]</scope>
    <source>
        <strain evidence="4">cv. GT1</strain>
        <tissue evidence="3">Leaf</tissue>
    </source>
</reference>
<evidence type="ECO:0000313" key="3">
    <source>
        <dbReference type="EMBL" id="KAF2306403.1"/>
    </source>
</evidence>